<dbReference type="Proteomes" id="UP001175226">
    <property type="component" value="Unassembled WGS sequence"/>
</dbReference>
<keyword evidence="2" id="KW-1185">Reference proteome</keyword>
<dbReference type="CDD" id="cd00303">
    <property type="entry name" value="retropepsin_like"/>
    <property type="match status" value="1"/>
</dbReference>
<organism evidence="1 2">
    <name type="scientific">Armillaria borealis</name>
    <dbReference type="NCBI Taxonomy" id="47425"/>
    <lineage>
        <taxon>Eukaryota</taxon>
        <taxon>Fungi</taxon>
        <taxon>Dikarya</taxon>
        <taxon>Basidiomycota</taxon>
        <taxon>Agaricomycotina</taxon>
        <taxon>Agaricomycetes</taxon>
        <taxon>Agaricomycetidae</taxon>
        <taxon>Agaricales</taxon>
        <taxon>Marasmiineae</taxon>
        <taxon>Physalacriaceae</taxon>
        <taxon>Armillaria</taxon>
    </lineage>
</organism>
<dbReference type="Gene3D" id="2.40.70.10">
    <property type="entry name" value="Acid Proteases"/>
    <property type="match status" value="1"/>
</dbReference>
<protein>
    <recommendedName>
        <fullName evidence="3">Aspartic peptidase DDI1-type domain-containing protein</fullName>
    </recommendedName>
</protein>
<dbReference type="EMBL" id="JAUEPT010000110">
    <property type="protein sequence ID" value="KAK0431597.1"/>
    <property type="molecule type" value="Genomic_DNA"/>
</dbReference>
<evidence type="ECO:0000313" key="1">
    <source>
        <dbReference type="EMBL" id="KAK0431597.1"/>
    </source>
</evidence>
<reference evidence="1" key="1">
    <citation type="submission" date="2023-06" db="EMBL/GenBank/DDBJ databases">
        <authorList>
            <consortium name="Lawrence Berkeley National Laboratory"/>
            <person name="Ahrendt S."/>
            <person name="Sahu N."/>
            <person name="Indic B."/>
            <person name="Wong-Bajracharya J."/>
            <person name="Merenyi Z."/>
            <person name="Ke H.-M."/>
            <person name="Monk M."/>
            <person name="Kocsube S."/>
            <person name="Drula E."/>
            <person name="Lipzen A."/>
            <person name="Balint B."/>
            <person name="Henrissat B."/>
            <person name="Andreopoulos B."/>
            <person name="Martin F.M."/>
            <person name="Harder C.B."/>
            <person name="Rigling D."/>
            <person name="Ford K.L."/>
            <person name="Foster G.D."/>
            <person name="Pangilinan J."/>
            <person name="Papanicolaou A."/>
            <person name="Barry K."/>
            <person name="LaButti K."/>
            <person name="Viragh M."/>
            <person name="Koriabine M."/>
            <person name="Yan M."/>
            <person name="Riley R."/>
            <person name="Champramary S."/>
            <person name="Plett K.L."/>
            <person name="Tsai I.J."/>
            <person name="Slot J."/>
            <person name="Sipos G."/>
            <person name="Plett J."/>
            <person name="Nagy L.G."/>
            <person name="Grigoriev I.V."/>
        </authorList>
    </citation>
    <scope>NUCLEOTIDE SEQUENCE</scope>
    <source>
        <strain evidence="1">FPL87.14</strain>
    </source>
</reference>
<evidence type="ECO:0000313" key="2">
    <source>
        <dbReference type="Proteomes" id="UP001175226"/>
    </source>
</evidence>
<proteinExistence type="predicted"/>
<dbReference type="AlphaFoldDB" id="A0AA39MER4"/>
<sequence>LSMLIKVNRLEGRALWDSGSTSMLMFPAFASIAKAITFQLVQPITLQLGTIESRSKINHRTNCFLEMSGCKSQEYFDVVNLDQYDLLIGTPFMHKHRVILDFGQKCIIING</sequence>
<dbReference type="InterPro" id="IPR021109">
    <property type="entry name" value="Peptidase_aspartic_dom_sf"/>
</dbReference>
<comment type="caution">
    <text evidence="1">The sequence shown here is derived from an EMBL/GenBank/DDBJ whole genome shotgun (WGS) entry which is preliminary data.</text>
</comment>
<gene>
    <name evidence="1" type="ORF">EV421DRAFT_1674491</name>
</gene>
<evidence type="ECO:0008006" key="3">
    <source>
        <dbReference type="Google" id="ProtNLM"/>
    </source>
</evidence>
<feature type="non-terminal residue" evidence="1">
    <location>
        <position position="111"/>
    </location>
</feature>
<feature type="non-terminal residue" evidence="1">
    <location>
        <position position="1"/>
    </location>
</feature>
<name>A0AA39MER4_9AGAR</name>
<accession>A0AA39MER4</accession>
<dbReference type="SUPFAM" id="SSF50630">
    <property type="entry name" value="Acid proteases"/>
    <property type="match status" value="1"/>
</dbReference>